<evidence type="ECO:0000256" key="2">
    <source>
        <dbReference type="ARBA" id="ARBA00007998"/>
    </source>
</evidence>
<dbReference type="RefSeq" id="WP_268039349.1">
    <property type="nucleotide sequence ID" value="NZ_JAPQER010000001.1"/>
</dbReference>
<evidence type="ECO:0000313" key="9">
    <source>
        <dbReference type="EMBL" id="MCY6483087.1"/>
    </source>
</evidence>
<feature type="transmembrane region" description="Helical" evidence="8">
    <location>
        <begin position="45"/>
        <end position="66"/>
    </location>
</feature>
<keyword evidence="10" id="KW-1185">Reference proteome</keyword>
<feature type="transmembrane region" description="Helical" evidence="8">
    <location>
        <begin position="337"/>
        <end position="356"/>
    </location>
</feature>
<evidence type="ECO:0000256" key="1">
    <source>
        <dbReference type="ARBA" id="ARBA00004141"/>
    </source>
</evidence>
<dbReference type="PANTHER" id="PTHR34975">
    <property type="entry name" value="SPORE GERMINATION PROTEIN A2"/>
    <property type="match status" value="1"/>
</dbReference>
<feature type="transmembrane region" description="Helical" evidence="8">
    <location>
        <begin position="152"/>
        <end position="174"/>
    </location>
</feature>
<feature type="transmembrane region" description="Helical" evidence="8">
    <location>
        <begin position="220"/>
        <end position="243"/>
    </location>
</feature>
<dbReference type="Proteomes" id="UP001078443">
    <property type="component" value="Unassembled WGS sequence"/>
</dbReference>
<dbReference type="EMBL" id="JAPQER010000001">
    <property type="protein sequence ID" value="MCY6483087.1"/>
    <property type="molecule type" value="Genomic_DNA"/>
</dbReference>
<dbReference type="InterPro" id="IPR004761">
    <property type="entry name" value="Spore_GerAB"/>
</dbReference>
<evidence type="ECO:0000256" key="6">
    <source>
        <dbReference type="ARBA" id="ARBA00022989"/>
    </source>
</evidence>
<evidence type="ECO:0000256" key="4">
    <source>
        <dbReference type="ARBA" id="ARBA00022544"/>
    </source>
</evidence>
<accession>A0ABT4CW93</accession>
<keyword evidence="3" id="KW-0813">Transport</keyword>
<comment type="similarity">
    <text evidence="2">Belongs to the amino acid-polyamine-organocation (APC) superfamily. Spore germination protein (SGP) (TC 2.A.3.9) family.</text>
</comment>
<dbReference type="Pfam" id="PF03845">
    <property type="entry name" value="Spore_permease"/>
    <property type="match status" value="1"/>
</dbReference>
<keyword evidence="7 8" id="KW-0472">Membrane</keyword>
<evidence type="ECO:0000256" key="8">
    <source>
        <dbReference type="SAM" id="Phobius"/>
    </source>
</evidence>
<comment type="subcellular location">
    <subcellularLocation>
        <location evidence="1">Membrane</location>
        <topology evidence="1">Multi-pass membrane protein</topology>
    </subcellularLocation>
</comment>
<name>A0ABT4CW93_9CLOT</name>
<evidence type="ECO:0000256" key="3">
    <source>
        <dbReference type="ARBA" id="ARBA00022448"/>
    </source>
</evidence>
<feature type="transmembrane region" description="Helical" evidence="8">
    <location>
        <begin position="86"/>
        <end position="110"/>
    </location>
</feature>
<evidence type="ECO:0000313" key="10">
    <source>
        <dbReference type="Proteomes" id="UP001078443"/>
    </source>
</evidence>
<feature type="transmembrane region" description="Helical" evidence="8">
    <location>
        <begin position="194"/>
        <end position="211"/>
    </location>
</feature>
<keyword evidence="5 8" id="KW-0812">Transmembrane</keyword>
<protein>
    <submittedName>
        <fullName evidence="9">GerAB/ArcD/ProY family transporter</fullName>
    </submittedName>
</protein>
<gene>
    <name evidence="9" type="ORF">OW763_01800</name>
</gene>
<feature type="transmembrane region" description="Helical" evidence="8">
    <location>
        <begin position="12"/>
        <end position="33"/>
    </location>
</feature>
<feature type="transmembrane region" description="Helical" evidence="8">
    <location>
        <begin position="309"/>
        <end position="325"/>
    </location>
</feature>
<evidence type="ECO:0000256" key="5">
    <source>
        <dbReference type="ARBA" id="ARBA00022692"/>
    </source>
</evidence>
<proteinExistence type="inferred from homology"/>
<keyword evidence="4" id="KW-0309">Germination</keyword>
<evidence type="ECO:0000256" key="7">
    <source>
        <dbReference type="ARBA" id="ARBA00023136"/>
    </source>
</evidence>
<sequence length="360" mass="41060">MATMNKAKNQLLTPSQMFFIVYGSMTGIGVLSLPKSLVEISQQDAWISSIVGAIYPLYICLIVIYISKKYPNDNILFLSKKYFGNFLGKIFNLLFLILFVLTTVSVISGYTNIVKVYAAEFLSSLKLIIIITVVSMYTAYKGISLIGKISEIIFYITLPLIIIPLFSLGKSSILNIFPILGSGITNILKGSIETMYSYLGVEFLLLTYHYVNDKNKIKSFLLTGVFLTMVTYVWIMFITIYYFGIDVTSKSLWPFLSAAEIIDIPIINNFRYLFMLSWSFILLKSIAIYYFGVVYILKDFIKKINVKKVYLFIYPILVFLSMFFTNEITRRNFLSKVTPVMVIFSLIYASSVALLIRIKG</sequence>
<feature type="transmembrane region" description="Helical" evidence="8">
    <location>
        <begin position="272"/>
        <end position="297"/>
    </location>
</feature>
<feature type="transmembrane region" description="Helical" evidence="8">
    <location>
        <begin position="116"/>
        <end position="140"/>
    </location>
</feature>
<dbReference type="Gene3D" id="1.20.1740.10">
    <property type="entry name" value="Amino acid/polyamine transporter I"/>
    <property type="match status" value="1"/>
</dbReference>
<organism evidence="9 10">
    <name type="scientific">Clostridium aestuarii</name>
    <dbReference type="NCBI Taxonomy" id="338193"/>
    <lineage>
        <taxon>Bacteria</taxon>
        <taxon>Bacillati</taxon>
        <taxon>Bacillota</taxon>
        <taxon>Clostridia</taxon>
        <taxon>Eubacteriales</taxon>
        <taxon>Clostridiaceae</taxon>
        <taxon>Clostridium</taxon>
    </lineage>
</organism>
<reference evidence="9" key="1">
    <citation type="submission" date="2022-12" db="EMBL/GenBank/DDBJ databases">
        <authorList>
            <person name="Wang J."/>
        </authorList>
    </citation>
    <scope>NUCLEOTIDE SEQUENCE</scope>
    <source>
        <strain evidence="9">HY-45-18</strain>
    </source>
</reference>
<keyword evidence="6 8" id="KW-1133">Transmembrane helix</keyword>
<dbReference type="NCBIfam" id="TIGR00912">
    <property type="entry name" value="2A0309"/>
    <property type="match status" value="1"/>
</dbReference>
<dbReference type="PANTHER" id="PTHR34975:SF2">
    <property type="entry name" value="SPORE GERMINATION PROTEIN A2"/>
    <property type="match status" value="1"/>
</dbReference>
<comment type="caution">
    <text evidence="9">The sequence shown here is derived from an EMBL/GenBank/DDBJ whole genome shotgun (WGS) entry which is preliminary data.</text>
</comment>